<feature type="region of interest" description="Disordered" evidence="7">
    <location>
        <begin position="85"/>
        <end position="107"/>
    </location>
</feature>
<dbReference type="Gene3D" id="3.10.290.10">
    <property type="entry name" value="RNA-binding S4 domain"/>
    <property type="match status" value="1"/>
</dbReference>
<accession>A0A9P4W599</accession>
<reference evidence="9" key="1">
    <citation type="submission" date="2019-04" db="EMBL/GenBank/DDBJ databases">
        <title>Sequencing of skin fungus with MAO and IRED activity.</title>
        <authorList>
            <person name="Marsaioli A.J."/>
            <person name="Bonatto J.M.C."/>
            <person name="Reis Junior O."/>
        </authorList>
    </citation>
    <scope>NUCLEOTIDE SEQUENCE</scope>
    <source>
        <strain evidence="9">30M1</strain>
    </source>
</reference>
<comment type="similarity">
    <text evidence="1">Belongs to the universal ribosomal protein uS4 family.</text>
</comment>
<keyword evidence="2" id="KW-0699">rRNA-binding</keyword>
<dbReference type="Pfam" id="PF01479">
    <property type="entry name" value="S4"/>
    <property type="match status" value="1"/>
</dbReference>
<evidence type="ECO:0000256" key="2">
    <source>
        <dbReference type="ARBA" id="ARBA00022730"/>
    </source>
</evidence>
<proteinExistence type="inferred from homology"/>
<dbReference type="SMART" id="SM00363">
    <property type="entry name" value="S4"/>
    <property type="match status" value="1"/>
</dbReference>
<evidence type="ECO:0000313" key="9">
    <source>
        <dbReference type="EMBL" id="KAF2996910.1"/>
    </source>
</evidence>
<keyword evidence="4 9" id="KW-0689">Ribosomal protein</keyword>
<feature type="domain" description="RNA-binding S4" evidence="8">
    <location>
        <begin position="123"/>
        <end position="183"/>
    </location>
</feature>
<keyword evidence="3 6" id="KW-0694">RNA-binding</keyword>
<dbReference type="PANTHER" id="PTHR11831">
    <property type="entry name" value="30S 40S RIBOSOMAL PROTEIN"/>
    <property type="match status" value="1"/>
</dbReference>
<dbReference type="GO" id="GO:0005763">
    <property type="term" value="C:mitochondrial small ribosomal subunit"/>
    <property type="evidence" value="ECO:0007669"/>
    <property type="project" value="TreeGrafter"/>
</dbReference>
<evidence type="ECO:0000256" key="7">
    <source>
        <dbReference type="SAM" id="MobiDB-lite"/>
    </source>
</evidence>
<dbReference type="InterPro" id="IPR022801">
    <property type="entry name" value="Ribosomal_uS4"/>
</dbReference>
<dbReference type="GO" id="GO:0042274">
    <property type="term" value="P:ribosomal small subunit biogenesis"/>
    <property type="evidence" value="ECO:0007669"/>
    <property type="project" value="TreeGrafter"/>
</dbReference>
<gene>
    <name evidence="9" type="primary">NAM9</name>
    <name evidence="9" type="ORF">E8E13_005844</name>
</gene>
<dbReference type="CDD" id="cd00165">
    <property type="entry name" value="S4"/>
    <property type="match status" value="1"/>
</dbReference>
<comment type="caution">
    <text evidence="9">The sequence shown here is derived from an EMBL/GenBank/DDBJ whole genome shotgun (WGS) entry which is preliminary data.</text>
</comment>
<dbReference type="EMBL" id="SWKU01000025">
    <property type="protein sequence ID" value="KAF2996910.1"/>
    <property type="molecule type" value="Genomic_DNA"/>
</dbReference>
<evidence type="ECO:0000313" key="10">
    <source>
        <dbReference type="Proteomes" id="UP000801428"/>
    </source>
</evidence>
<dbReference type="InterPro" id="IPR036986">
    <property type="entry name" value="S4_RNA-bd_sf"/>
</dbReference>
<dbReference type="PROSITE" id="PS50889">
    <property type="entry name" value="S4"/>
    <property type="match status" value="1"/>
</dbReference>
<keyword evidence="5" id="KW-0687">Ribonucleoprotein</keyword>
<organism evidence="9 10">
    <name type="scientific">Curvularia kusanoi</name>
    <name type="common">Cochliobolus kusanoi</name>
    <dbReference type="NCBI Taxonomy" id="90978"/>
    <lineage>
        <taxon>Eukaryota</taxon>
        <taxon>Fungi</taxon>
        <taxon>Dikarya</taxon>
        <taxon>Ascomycota</taxon>
        <taxon>Pezizomycotina</taxon>
        <taxon>Dothideomycetes</taxon>
        <taxon>Pleosporomycetidae</taxon>
        <taxon>Pleosporales</taxon>
        <taxon>Pleosporineae</taxon>
        <taxon>Pleosporaceae</taxon>
        <taxon>Curvularia</taxon>
    </lineage>
</organism>
<dbReference type="GO" id="GO:0003735">
    <property type="term" value="F:structural constituent of ribosome"/>
    <property type="evidence" value="ECO:0007669"/>
    <property type="project" value="TreeGrafter"/>
</dbReference>
<evidence type="ECO:0000256" key="5">
    <source>
        <dbReference type="ARBA" id="ARBA00023274"/>
    </source>
</evidence>
<dbReference type="AlphaFoldDB" id="A0A9P4W599"/>
<keyword evidence="10" id="KW-1185">Reference proteome</keyword>
<evidence type="ECO:0000256" key="1">
    <source>
        <dbReference type="ARBA" id="ARBA00007465"/>
    </source>
</evidence>
<dbReference type="InterPro" id="IPR002942">
    <property type="entry name" value="S4_RNA-bd"/>
</dbReference>
<protein>
    <submittedName>
        <fullName evidence="9">Mitochondrial 37S ribosomal protein nam9</fullName>
    </submittedName>
</protein>
<evidence type="ECO:0000256" key="4">
    <source>
        <dbReference type="ARBA" id="ARBA00022980"/>
    </source>
</evidence>
<evidence type="ECO:0000256" key="3">
    <source>
        <dbReference type="ARBA" id="ARBA00022884"/>
    </source>
</evidence>
<dbReference type="SUPFAM" id="SSF55174">
    <property type="entry name" value="Alpha-L RNA-binding motif"/>
    <property type="match status" value="1"/>
</dbReference>
<dbReference type="Proteomes" id="UP000801428">
    <property type="component" value="Unassembled WGS sequence"/>
</dbReference>
<feature type="region of interest" description="Disordered" evidence="7">
    <location>
        <begin position="202"/>
        <end position="232"/>
    </location>
</feature>
<evidence type="ECO:0000259" key="8">
    <source>
        <dbReference type="SMART" id="SM00363"/>
    </source>
</evidence>
<dbReference type="GO" id="GO:0019843">
    <property type="term" value="F:rRNA binding"/>
    <property type="evidence" value="ECO:0007669"/>
    <property type="project" value="UniProtKB-KW"/>
</dbReference>
<dbReference type="PANTHER" id="PTHR11831:SF4">
    <property type="entry name" value="SMALL RIBOSOMAL SUBUNIT PROTEIN US4M"/>
    <property type="match status" value="1"/>
</dbReference>
<dbReference type="OrthoDB" id="3356781at2759"/>
<sequence length="416" mass="47378">MRKKPRFHSLKQLRVRQDMSKWSLYSISQLKPQNTTSRTFFQQKWTAKATTRAYHGEQIREKKWARLFKRSIPAVVPMDHKYLARHDGSEQARGRGAGADSRDITRAPAPTPYMQMTYYPTERRLDTAIFRALFASSVRQARQFCVHGLVKVNGKKMPYPGYMLNPGDMFQVEPSSVMFATGAPKERSSTARRIAKERAAARAEAREAAGGQTPRQPKETPIVPAKGEEPTPTELKNHLQTMMADVDAVLLEEVGAKDKQKFRAFRQTVKRAIGLWRSASPESISTLDAQFDFLKTQLAGKTLPSTARTPDAIEEPLFTAEDTAKLRQAFDKLRLETEATSAWNSRNSSKPYATPWRPRDYMSAFAFIPRYLEVNQNICAAVYLRHPVARPGLAEVPTPFHIETGQLAFNWYLRRR</sequence>
<name>A0A9P4W599_CURKU</name>
<evidence type="ECO:0000256" key="6">
    <source>
        <dbReference type="PROSITE-ProRule" id="PRU00182"/>
    </source>
</evidence>